<accession>A0A0L1MC55</accession>
<evidence type="ECO:0000256" key="2">
    <source>
        <dbReference type="ARBA" id="ARBA00022723"/>
    </source>
</evidence>
<dbReference type="FunFam" id="3.30.70.100:FF:000005">
    <property type="entry name" value="Copper-exporting P-type ATPase A"/>
    <property type="match status" value="1"/>
</dbReference>
<proteinExistence type="predicted"/>
<dbReference type="InterPro" id="IPR017969">
    <property type="entry name" value="Heavy-metal-associated_CS"/>
</dbReference>
<dbReference type="PRINTS" id="PR00946">
    <property type="entry name" value="HGSCAVENGER"/>
</dbReference>
<keyword evidence="2" id="KW-0479">Metal-binding</keyword>
<dbReference type="PROSITE" id="PS01047">
    <property type="entry name" value="HMA_1"/>
    <property type="match status" value="1"/>
</dbReference>
<dbReference type="Pfam" id="PF00403">
    <property type="entry name" value="HMA"/>
    <property type="match status" value="1"/>
</dbReference>
<evidence type="ECO:0000259" key="3">
    <source>
        <dbReference type="PROSITE" id="PS50846"/>
    </source>
</evidence>
<reference evidence="4 5" key="1">
    <citation type="submission" date="2015-06" db="EMBL/GenBank/DDBJ databases">
        <authorList>
            <person name="Hoefler B.C."/>
            <person name="Straight P.D."/>
        </authorList>
    </citation>
    <scope>NUCLEOTIDE SEQUENCE [LARGE SCALE GENOMIC DNA]</scope>
    <source>
        <strain evidence="4 5">Riq4</strain>
    </source>
</reference>
<dbReference type="SUPFAM" id="SSF55008">
    <property type="entry name" value="HMA, heavy metal-associated domain"/>
    <property type="match status" value="1"/>
</dbReference>
<feature type="domain" description="HMA" evidence="3">
    <location>
        <begin position="2"/>
        <end position="68"/>
    </location>
</feature>
<dbReference type="EMBL" id="LFQK01000028">
    <property type="protein sequence ID" value="KNH25951.1"/>
    <property type="molecule type" value="Genomic_DNA"/>
</dbReference>
<dbReference type="GO" id="GO:0046872">
    <property type="term" value="F:metal ion binding"/>
    <property type="evidence" value="ECO:0007669"/>
    <property type="project" value="UniProtKB-KW"/>
</dbReference>
<dbReference type="CDD" id="cd00371">
    <property type="entry name" value="HMA"/>
    <property type="match status" value="1"/>
</dbReference>
<evidence type="ECO:0000256" key="1">
    <source>
        <dbReference type="ARBA" id="ARBA00011245"/>
    </source>
</evidence>
<dbReference type="InterPro" id="IPR006121">
    <property type="entry name" value="HMA_dom"/>
</dbReference>
<dbReference type="InterPro" id="IPR036163">
    <property type="entry name" value="HMA_dom_sf"/>
</dbReference>
<comment type="subunit">
    <text evidence="1">Monomer.</text>
</comment>
<dbReference type="PANTHER" id="PTHR46594">
    <property type="entry name" value="P-TYPE CATION-TRANSPORTING ATPASE"/>
    <property type="match status" value="1"/>
</dbReference>
<dbReference type="PATRIC" id="fig|317.197.peg.2767"/>
<dbReference type="AlphaFoldDB" id="A0A0L1MC55"/>
<dbReference type="Gene3D" id="3.30.70.100">
    <property type="match status" value="1"/>
</dbReference>
<protein>
    <recommendedName>
        <fullName evidence="3">HMA domain-containing protein</fullName>
    </recommendedName>
</protein>
<dbReference type="InterPro" id="IPR001802">
    <property type="entry name" value="MerP/CopZ"/>
</dbReference>
<dbReference type="Proteomes" id="UP000036955">
    <property type="component" value="Unassembled WGS sequence"/>
</dbReference>
<comment type="caution">
    <text evidence="4">The sequence shown here is derived from an EMBL/GenBank/DDBJ whole genome shotgun (WGS) entry which is preliminary data.</text>
</comment>
<evidence type="ECO:0000313" key="5">
    <source>
        <dbReference type="Proteomes" id="UP000036955"/>
    </source>
</evidence>
<gene>
    <name evidence="4" type="ORF">ACS77_16970</name>
</gene>
<dbReference type="PROSITE" id="PS50846">
    <property type="entry name" value="HMA_2"/>
    <property type="match status" value="1"/>
</dbReference>
<dbReference type="OrthoDB" id="9814359at2"/>
<evidence type="ECO:0000313" key="4">
    <source>
        <dbReference type="EMBL" id="KNH25951.1"/>
    </source>
</evidence>
<dbReference type="PANTHER" id="PTHR46594:SF4">
    <property type="entry name" value="P-TYPE CATION-TRANSPORTING ATPASE"/>
    <property type="match status" value="1"/>
</dbReference>
<name>A0A0L1MC55_PSESX</name>
<organism evidence="4 5">
    <name type="scientific">Pseudomonas syringae</name>
    <dbReference type="NCBI Taxonomy" id="317"/>
    <lineage>
        <taxon>Bacteria</taxon>
        <taxon>Pseudomonadati</taxon>
        <taxon>Pseudomonadota</taxon>
        <taxon>Gammaproteobacteria</taxon>
        <taxon>Pseudomonadales</taxon>
        <taxon>Pseudomonadaceae</taxon>
        <taxon>Pseudomonas</taxon>
    </lineage>
</organism>
<sequence length="84" mass="8432">MQSETLNVTGMTCGGCASNVANALKAIPGVDDVVVSLSTGEAAVRYDELLTSLDQLKSAVKGAGYGVDTAKATPNHQSRGGCCG</sequence>